<evidence type="ECO:0000313" key="2">
    <source>
        <dbReference type="EMBL" id="KAG5582138.1"/>
    </source>
</evidence>
<evidence type="ECO:0000313" key="3">
    <source>
        <dbReference type="Proteomes" id="UP000824120"/>
    </source>
</evidence>
<sequence>MKVGDMRMLRWMCGFTRRDRITNENIRDKVGVTSVEEKMQEVRLRWFGYVIRRCTDALVRRCERLAMDRLKRGSKAVENANLGRRLVGKSASMLAGNLRLGIKWSFEAQDHVRSTLEYRRSSFSCCWFSIAYELYNNETFVKCFFVESGAVIGFCLNFCGIFKSLILYLKRDWNFSLYPLKS</sequence>
<protein>
    <submittedName>
        <fullName evidence="2">Uncharacterized protein</fullName>
    </submittedName>
</protein>
<dbReference type="PANTHER" id="PTHR46238">
    <property type="entry name" value="REVERSE TRANSCRIPTASE DOMAIN-CONTAINING PROTEIN"/>
    <property type="match status" value="1"/>
</dbReference>
<accession>A0A9J5X2G5</accession>
<dbReference type="EMBL" id="JACXVP010000010">
    <property type="protein sequence ID" value="KAG5582138.1"/>
    <property type="molecule type" value="Genomic_DNA"/>
</dbReference>
<feature type="transmembrane region" description="Helical" evidence="1">
    <location>
        <begin position="144"/>
        <end position="169"/>
    </location>
</feature>
<evidence type="ECO:0000256" key="1">
    <source>
        <dbReference type="SAM" id="Phobius"/>
    </source>
</evidence>
<keyword evidence="1" id="KW-0472">Membrane</keyword>
<keyword evidence="1" id="KW-0812">Transmembrane</keyword>
<keyword evidence="3" id="KW-1185">Reference proteome</keyword>
<comment type="caution">
    <text evidence="2">The sequence shown here is derived from an EMBL/GenBank/DDBJ whole genome shotgun (WGS) entry which is preliminary data.</text>
</comment>
<proteinExistence type="predicted"/>
<reference evidence="2 3" key="1">
    <citation type="submission" date="2020-09" db="EMBL/GenBank/DDBJ databases">
        <title>De no assembly of potato wild relative species, Solanum commersonii.</title>
        <authorList>
            <person name="Cho K."/>
        </authorList>
    </citation>
    <scope>NUCLEOTIDE SEQUENCE [LARGE SCALE GENOMIC DNA]</scope>
    <source>
        <strain evidence="2">LZ3.2</strain>
        <tissue evidence="2">Leaf</tissue>
    </source>
</reference>
<gene>
    <name evidence="2" type="ORF">H5410_052765</name>
</gene>
<dbReference type="OrthoDB" id="1283502at2759"/>
<keyword evidence="1" id="KW-1133">Transmembrane helix</keyword>
<organism evidence="2 3">
    <name type="scientific">Solanum commersonii</name>
    <name type="common">Commerson's wild potato</name>
    <name type="synonym">Commerson's nightshade</name>
    <dbReference type="NCBI Taxonomy" id="4109"/>
    <lineage>
        <taxon>Eukaryota</taxon>
        <taxon>Viridiplantae</taxon>
        <taxon>Streptophyta</taxon>
        <taxon>Embryophyta</taxon>
        <taxon>Tracheophyta</taxon>
        <taxon>Spermatophyta</taxon>
        <taxon>Magnoliopsida</taxon>
        <taxon>eudicotyledons</taxon>
        <taxon>Gunneridae</taxon>
        <taxon>Pentapetalae</taxon>
        <taxon>asterids</taxon>
        <taxon>lamiids</taxon>
        <taxon>Solanales</taxon>
        <taxon>Solanaceae</taxon>
        <taxon>Solanoideae</taxon>
        <taxon>Solaneae</taxon>
        <taxon>Solanum</taxon>
    </lineage>
</organism>
<dbReference type="Proteomes" id="UP000824120">
    <property type="component" value="Chromosome 10"/>
</dbReference>
<dbReference type="PANTHER" id="PTHR46238:SF8">
    <property type="entry name" value="ENDONUCLEASE_EXONUCLEASE_PHOSPHATASE DOMAIN-CONTAINING PROTEIN"/>
    <property type="match status" value="1"/>
</dbReference>
<name>A0A9J5X2G5_SOLCO</name>
<dbReference type="AlphaFoldDB" id="A0A9J5X2G5"/>